<sequence length="292" mass="33823">MGDSEPYPATNPSMIENAPVQTLVHDGLTIEGYSRAAVQTYWRVPELKIGFDLGAQPWSFMGTETWFVSHGHLDHIAALPVYVARRRMMKMEPPRIYMPPETIDPMQRIMRQYTRLDRGRMPCELLPAQPGDEIELSRELVVTVSATKHTVPSLGYLVWDRRHKLKAEYQGMAGEQIRDIRLSGQEVTEEQRRPLVGYLGDTTPQGLDNCPAMYDAKILICEMTFVSPEHRKERIHKFGHMHLDDFVERRERFQNELIIASHLSTRYHSNAVHRHVERALPDMLDGRLKLWL</sequence>
<dbReference type="PANTHER" id="PTHR46504:SF2">
    <property type="entry name" value="TRNASE Z TRZ1"/>
    <property type="match status" value="1"/>
</dbReference>
<protein>
    <submittedName>
        <fullName evidence="2">Ribonuclease Z</fullName>
    </submittedName>
</protein>
<dbReference type="Proteomes" id="UP000323917">
    <property type="component" value="Chromosome"/>
</dbReference>
<dbReference type="InterPro" id="IPR001279">
    <property type="entry name" value="Metallo-B-lactamas"/>
</dbReference>
<name>A0A5B9Q8K8_9BACT</name>
<gene>
    <name evidence="2" type="ORF">Pr1d_11550</name>
</gene>
<evidence type="ECO:0000313" key="2">
    <source>
        <dbReference type="EMBL" id="QEG33885.1"/>
    </source>
</evidence>
<dbReference type="InterPro" id="IPR036866">
    <property type="entry name" value="RibonucZ/Hydroxyglut_hydro"/>
</dbReference>
<evidence type="ECO:0000259" key="1">
    <source>
        <dbReference type="Pfam" id="PF12706"/>
    </source>
</evidence>
<organism evidence="2 3">
    <name type="scientific">Bythopirellula goksoeyrii</name>
    <dbReference type="NCBI Taxonomy" id="1400387"/>
    <lineage>
        <taxon>Bacteria</taxon>
        <taxon>Pseudomonadati</taxon>
        <taxon>Planctomycetota</taxon>
        <taxon>Planctomycetia</taxon>
        <taxon>Pirellulales</taxon>
        <taxon>Lacipirellulaceae</taxon>
        <taxon>Bythopirellula</taxon>
    </lineage>
</organism>
<accession>A0A5B9Q8K8</accession>
<keyword evidence="3" id="KW-1185">Reference proteome</keyword>
<dbReference type="PANTHER" id="PTHR46504">
    <property type="entry name" value="TRNASE Z TRZ1"/>
    <property type="match status" value="1"/>
</dbReference>
<dbReference type="Gene3D" id="3.60.15.10">
    <property type="entry name" value="Ribonuclease Z/Hydroxyacylglutathione hydrolase-like"/>
    <property type="match status" value="1"/>
</dbReference>
<dbReference type="Pfam" id="PF12706">
    <property type="entry name" value="Lactamase_B_2"/>
    <property type="match status" value="1"/>
</dbReference>
<proteinExistence type="predicted"/>
<dbReference type="AlphaFoldDB" id="A0A5B9Q8K8"/>
<reference evidence="2 3" key="1">
    <citation type="submission" date="2019-08" db="EMBL/GenBank/DDBJ databases">
        <title>Deep-cultivation of Planctomycetes and their phenomic and genomic characterization uncovers novel biology.</title>
        <authorList>
            <person name="Wiegand S."/>
            <person name="Jogler M."/>
            <person name="Boedeker C."/>
            <person name="Pinto D."/>
            <person name="Vollmers J."/>
            <person name="Rivas-Marin E."/>
            <person name="Kohn T."/>
            <person name="Peeters S.H."/>
            <person name="Heuer A."/>
            <person name="Rast P."/>
            <person name="Oberbeckmann S."/>
            <person name="Bunk B."/>
            <person name="Jeske O."/>
            <person name="Meyerdierks A."/>
            <person name="Storesund J.E."/>
            <person name="Kallscheuer N."/>
            <person name="Luecker S."/>
            <person name="Lage O.M."/>
            <person name="Pohl T."/>
            <person name="Merkel B.J."/>
            <person name="Hornburger P."/>
            <person name="Mueller R.-W."/>
            <person name="Bruemmer F."/>
            <person name="Labrenz M."/>
            <person name="Spormann A.M."/>
            <person name="Op den Camp H."/>
            <person name="Overmann J."/>
            <person name="Amann R."/>
            <person name="Jetten M.S.M."/>
            <person name="Mascher T."/>
            <person name="Medema M.H."/>
            <person name="Devos D.P."/>
            <person name="Kaster A.-K."/>
            <person name="Ovreas L."/>
            <person name="Rohde M."/>
            <person name="Galperin M.Y."/>
            <person name="Jogler C."/>
        </authorList>
    </citation>
    <scope>NUCLEOTIDE SEQUENCE [LARGE SCALE GENOMIC DNA]</scope>
    <source>
        <strain evidence="2 3">Pr1d</strain>
    </source>
</reference>
<feature type="domain" description="Metallo-beta-lactamase" evidence="1">
    <location>
        <begin position="67"/>
        <end position="262"/>
    </location>
</feature>
<dbReference type="SUPFAM" id="SSF56281">
    <property type="entry name" value="Metallo-hydrolase/oxidoreductase"/>
    <property type="match status" value="1"/>
</dbReference>
<dbReference type="KEGG" id="bgok:Pr1d_11550"/>
<evidence type="ECO:0000313" key="3">
    <source>
        <dbReference type="Proteomes" id="UP000323917"/>
    </source>
</evidence>
<dbReference type="EMBL" id="CP042913">
    <property type="protein sequence ID" value="QEG33885.1"/>
    <property type="molecule type" value="Genomic_DNA"/>
</dbReference>